<gene>
    <name evidence="1" type="ORF">NARC_190010</name>
</gene>
<proteinExistence type="predicted"/>
<reference evidence="1 2" key="1">
    <citation type="journal article" date="2019" name="Front. Microbiol.">
        <title>Ammonia Oxidation by the Arctic Terrestrial Thaumarchaeote Candidatus Nitrosocosmicus arcticus Is Stimulated by Increasing Temperatures.</title>
        <authorList>
            <person name="Alves R.J.E."/>
            <person name="Kerou M."/>
            <person name="Zappe A."/>
            <person name="Bittner R."/>
            <person name="Abby S.S."/>
            <person name="Schmidt H.A."/>
            <person name="Pfeifer K."/>
            <person name="Schleper C."/>
        </authorList>
    </citation>
    <scope>NUCLEOTIDE SEQUENCE [LARGE SCALE GENOMIC DNA]</scope>
    <source>
        <strain evidence="1 2">Kfb</strain>
    </source>
</reference>
<comment type="caution">
    <text evidence="1">The sequence shown here is derived from an EMBL/GenBank/DDBJ whole genome shotgun (WGS) entry which is preliminary data.</text>
</comment>
<evidence type="ECO:0000313" key="1">
    <source>
        <dbReference type="EMBL" id="TVP39174.1"/>
    </source>
</evidence>
<protein>
    <submittedName>
        <fullName evidence="1">Uncharacterized protein</fullName>
    </submittedName>
</protein>
<name>A0A557SRE2_9ARCH</name>
<keyword evidence="2" id="KW-1185">Reference proteome</keyword>
<dbReference type="EMBL" id="VOAH01000019">
    <property type="protein sequence ID" value="TVP39174.1"/>
    <property type="molecule type" value="Genomic_DNA"/>
</dbReference>
<evidence type="ECO:0000313" key="2">
    <source>
        <dbReference type="Proteomes" id="UP000315289"/>
    </source>
</evidence>
<sequence>MILLLNKRQIRLIKKFTRSLIEESYRMIRQIHATSRNKYYKNFIENYYKFFY</sequence>
<dbReference type="AlphaFoldDB" id="A0A557SRE2"/>
<accession>A0A557SRE2</accession>
<organism evidence="1 2">
    <name type="scientific">Candidatus Nitrosocosmicus arcticus</name>
    <dbReference type="NCBI Taxonomy" id="2035267"/>
    <lineage>
        <taxon>Archaea</taxon>
        <taxon>Nitrososphaerota</taxon>
        <taxon>Nitrososphaeria</taxon>
        <taxon>Nitrososphaerales</taxon>
        <taxon>Nitrososphaeraceae</taxon>
        <taxon>Candidatus Nitrosocosmicus</taxon>
    </lineage>
</organism>
<dbReference type="Proteomes" id="UP000315289">
    <property type="component" value="Unassembled WGS sequence"/>
</dbReference>